<sequence>MLEARGMGLHKRLKYRIINCNGRNYLVDLTNNWLTYVLPMLNWYIPKKCRELTDEEIDELGLYRGKNNGGAIWSTVGTGVLLSSFVRSIEHYFDTNISDFFNIIICLVYAILVIIFHIYIYNKKKIKHINFSNSTGKIIIIPRIKFQLVMILWYLMCGFFTFASVDLLIDYHVRNILLYLCYFLMLFMFSITNMLTIPEQKVYVKFLKKY</sequence>
<dbReference type="Proteomes" id="UP000254047">
    <property type="component" value="Unassembled WGS sequence"/>
</dbReference>
<gene>
    <name evidence="1" type="ORF">NCTC13830_02134</name>
</gene>
<name>A0A380G0R5_9STAP</name>
<evidence type="ECO:0000313" key="2">
    <source>
        <dbReference type="Proteomes" id="UP000254047"/>
    </source>
</evidence>
<evidence type="ECO:0000313" key="1">
    <source>
        <dbReference type="EMBL" id="SUM44724.1"/>
    </source>
</evidence>
<accession>A0A380G0R5</accession>
<reference evidence="1 2" key="1">
    <citation type="submission" date="2018-06" db="EMBL/GenBank/DDBJ databases">
        <authorList>
            <consortium name="Pathogen Informatics"/>
            <person name="Doyle S."/>
        </authorList>
    </citation>
    <scope>NUCLEOTIDE SEQUENCE [LARGE SCALE GENOMIC DNA]</scope>
    <source>
        <strain evidence="1 2">NCTC13830</strain>
    </source>
</reference>
<dbReference type="RefSeq" id="WP_103297623.1">
    <property type="nucleotide sequence ID" value="NZ_PPQT01000028.1"/>
</dbReference>
<dbReference type="AlphaFoldDB" id="A0A380G0R5"/>
<proteinExistence type="predicted"/>
<dbReference type="InterPro" id="IPR005915">
    <property type="entry name" value="Tandem_5TM"/>
</dbReference>
<dbReference type="OrthoDB" id="2414663at2"/>
<dbReference type="Pfam" id="PF04276">
    <property type="entry name" value="DUF443"/>
    <property type="match status" value="1"/>
</dbReference>
<dbReference type="NCBIfam" id="TIGR01218">
    <property type="entry name" value="Gpos_tandem_5TM"/>
    <property type="match status" value="1"/>
</dbReference>
<protein>
    <submittedName>
        <fullName evidence="1">Tandem five-TM protein</fullName>
    </submittedName>
</protein>
<dbReference type="EMBL" id="UHDO01000001">
    <property type="protein sequence ID" value="SUM44724.1"/>
    <property type="molecule type" value="Genomic_DNA"/>
</dbReference>
<organism evidence="1 2">
    <name type="scientific">Staphylococcus petrasii</name>
    <dbReference type="NCBI Taxonomy" id="1276936"/>
    <lineage>
        <taxon>Bacteria</taxon>
        <taxon>Bacillati</taxon>
        <taxon>Bacillota</taxon>
        <taxon>Bacilli</taxon>
        <taxon>Bacillales</taxon>
        <taxon>Staphylococcaceae</taxon>
        <taxon>Staphylococcus</taxon>
    </lineage>
</organism>